<dbReference type="Pfam" id="PF05553">
    <property type="entry name" value="DUF761"/>
    <property type="match status" value="1"/>
</dbReference>
<dbReference type="Proteomes" id="UP000287651">
    <property type="component" value="Unassembled WGS sequence"/>
</dbReference>
<comment type="caution">
    <text evidence="1">The sequence shown here is derived from an EMBL/GenBank/DDBJ whole genome shotgun (WGS) entry which is preliminary data.</text>
</comment>
<protein>
    <submittedName>
        <fullName evidence="1">Uncharacterized protein</fullName>
    </submittedName>
</protein>
<accession>A0A426ZCB2</accession>
<reference evidence="1 2" key="1">
    <citation type="journal article" date="2014" name="Agronomy (Basel)">
        <title>A Draft Genome Sequence for Ensete ventricosum, the Drought-Tolerant Tree Against Hunger.</title>
        <authorList>
            <person name="Harrison J."/>
            <person name="Moore K.A."/>
            <person name="Paszkiewicz K."/>
            <person name="Jones T."/>
            <person name="Grant M."/>
            <person name="Ambacheew D."/>
            <person name="Muzemil S."/>
            <person name="Studholme D.J."/>
        </authorList>
    </citation>
    <scope>NUCLEOTIDE SEQUENCE [LARGE SCALE GENOMIC DNA]</scope>
</reference>
<sequence length="94" mass="10315">MSGLVRPCSAPNAVPTLACKVAAAGHGGRCSYYVVGESTQRSTVTYARAARRAQRLAAEEEDINEVADAFIRRFREDLHLESIDNYNQMLARGL</sequence>
<dbReference type="EMBL" id="AMZH03007324">
    <property type="protein sequence ID" value="RRT61610.1"/>
    <property type="molecule type" value="Genomic_DNA"/>
</dbReference>
<organism evidence="1 2">
    <name type="scientific">Ensete ventricosum</name>
    <name type="common">Abyssinian banana</name>
    <name type="synonym">Musa ensete</name>
    <dbReference type="NCBI Taxonomy" id="4639"/>
    <lineage>
        <taxon>Eukaryota</taxon>
        <taxon>Viridiplantae</taxon>
        <taxon>Streptophyta</taxon>
        <taxon>Embryophyta</taxon>
        <taxon>Tracheophyta</taxon>
        <taxon>Spermatophyta</taxon>
        <taxon>Magnoliopsida</taxon>
        <taxon>Liliopsida</taxon>
        <taxon>Zingiberales</taxon>
        <taxon>Musaceae</taxon>
        <taxon>Ensete</taxon>
    </lineage>
</organism>
<name>A0A426ZCB2_ENSVE</name>
<evidence type="ECO:0000313" key="2">
    <source>
        <dbReference type="Proteomes" id="UP000287651"/>
    </source>
</evidence>
<dbReference type="InterPro" id="IPR008480">
    <property type="entry name" value="DUF761_pln"/>
</dbReference>
<proteinExistence type="predicted"/>
<gene>
    <name evidence="1" type="ORF">B296_00044083</name>
</gene>
<evidence type="ECO:0000313" key="1">
    <source>
        <dbReference type="EMBL" id="RRT61610.1"/>
    </source>
</evidence>
<dbReference type="AlphaFoldDB" id="A0A426ZCB2"/>